<evidence type="ECO:0000259" key="1">
    <source>
        <dbReference type="PROSITE" id="PS51286"/>
    </source>
</evidence>
<dbReference type="InterPro" id="IPR050870">
    <property type="entry name" value="FAST_kinase"/>
</dbReference>
<dbReference type="SMART" id="SM00952">
    <property type="entry name" value="RAP"/>
    <property type="match status" value="1"/>
</dbReference>
<dbReference type="PANTHER" id="PTHR21228">
    <property type="entry name" value="FAST LEU-RICH DOMAIN-CONTAINING"/>
    <property type="match status" value="1"/>
</dbReference>
<dbReference type="GO" id="GO:0016301">
    <property type="term" value="F:kinase activity"/>
    <property type="evidence" value="ECO:0007669"/>
    <property type="project" value="UniProtKB-KW"/>
</dbReference>
<keyword evidence="2" id="KW-0418">Kinase</keyword>
<evidence type="ECO:0000313" key="3">
    <source>
        <dbReference type="EMBL" id="LAC21074.1"/>
    </source>
</evidence>
<dbReference type="PROSITE" id="PS51286">
    <property type="entry name" value="RAP"/>
    <property type="match status" value="1"/>
</dbReference>
<dbReference type="EMBL" id="IACT01001744">
    <property type="protein sequence ID" value="LAC21074.1"/>
    <property type="molecule type" value="mRNA"/>
</dbReference>
<protein>
    <submittedName>
        <fullName evidence="2 3">FAST kinase domain-containing protein 5</fullName>
    </submittedName>
</protein>
<dbReference type="GO" id="GO:0044528">
    <property type="term" value="P:regulation of mitochondrial mRNA stability"/>
    <property type="evidence" value="ECO:0007669"/>
    <property type="project" value="TreeGrafter"/>
</dbReference>
<evidence type="ECO:0000313" key="2">
    <source>
        <dbReference type="EMBL" id="LAB68271.1"/>
    </source>
</evidence>
<dbReference type="AlphaFoldDB" id="A0A2P2I2P3"/>
<accession>A0A2P2I2P3</accession>
<name>A0A2P2I2P3_9CRUS</name>
<dbReference type="EMBL" id="IACF01002625">
    <property type="protein sequence ID" value="LAB68271.1"/>
    <property type="molecule type" value="mRNA"/>
</dbReference>
<reference evidence="2" key="2">
    <citation type="journal article" date="2018" name="Biosci. Biotechnol. Biochem.">
        <title>Polysaccharide hydrolase of the hadal zone amphipods Hirondellea gigas.</title>
        <authorList>
            <person name="Kobayashi H."/>
            <person name="Nagahama T."/>
            <person name="Arai W."/>
            <person name="Sasagawa Y."/>
            <person name="Umeda M."/>
            <person name="Hayashi T."/>
            <person name="Nikaido I."/>
            <person name="Watanabe H."/>
            <person name="Oguri K."/>
            <person name="Kitazato H."/>
            <person name="Fujioka K."/>
            <person name="Kido Y."/>
            <person name="Takami H."/>
        </authorList>
    </citation>
    <scope>NUCLEOTIDE SEQUENCE</scope>
    <source>
        <tissue evidence="2">Whole body</tissue>
    </source>
</reference>
<dbReference type="InterPro" id="IPR013584">
    <property type="entry name" value="RAP"/>
</dbReference>
<dbReference type="PANTHER" id="PTHR21228:SF40">
    <property type="entry name" value="LD45607P"/>
    <property type="match status" value="1"/>
</dbReference>
<dbReference type="GO" id="GO:0035770">
    <property type="term" value="C:ribonucleoprotein granule"/>
    <property type="evidence" value="ECO:0007669"/>
    <property type="project" value="TreeGrafter"/>
</dbReference>
<feature type="domain" description="RAP" evidence="1">
    <location>
        <begin position="646"/>
        <end position="703"/>
    </location>
</feature>
<proteinExistence type="evidence at transcript level"/>
<keyword evidence="2" id="KW-0808">Transferase</keyword>
<sequence>MMYAPHRSWSTLVPVIRTVISGRSELVHSVKNYGNPTAQQHNQPWNIIYTAQQAQHCTNIKQLSFVTAGGLQQKIALACTKPLSVSITTTPVISTADYKHNENEHAHSVLRSLPEYTCSTIAQDEIENVLPPIDMTNSPPPLPGINWNAIQPHGIAGSFIALSRQCAIRPMNISSDEHKNICSALAQNISNLTNEQLRGVLAALTLWPQTDASNAPNFSELWHALDMECMKRVPLWDLQHSFLIADLWYSLKLSRVGCYTKVMLTSLAQQLNELKPHELVQFLFHINLIRSHPANVSFNILEKRIATVSSVLSLEELGVIAMGLFKTQAFIKTDVLIDAYFDRLLESDISGVSSIMLGSIFKVLRKSAQAKRVDKLYKLLEKTLPILPQLSLLAQLQVALLGNDTMVFHPQVINQIALNFAENASSLRLKDIERMSFVLLLYNFTPPARPDIYEVFSEELRKPERRPEINQYPKAFLSCVTYLASMGILPHDLISSALQPSFVKSLGKASNYEDIGREVMELDCILDLEDVRNYKGHRLDPALKDNLLQIYFDRSRLPRDATRAQLTHNETLTIDIEDKLAALLGGPDRVTTTFIFPHVSLPDIVFCTGASGEPVPLPHNFLSYAPRSTKVPLLEDPSTGEPLQWTAVVVGGRNSYIRGTNRVRGQVQMKTRHLQNLGYNVTIVPFKDYSKRNYRRKLGALNDILVSSGAITDLPNRVEDAYAYAKSDDGKLQEQLE</sequence>
<dbReference type="GO" id="GO:0005759">
    <property type="term" value="C:mitochondrial matrix"/>
    <property type="evidence" value="ECO:0007669"/>
    <property type="project" value="TreeGrafter"/>
</dbReference>
<dbReference type="Pfam" id="PF08373">
    <property type="entry name" value="RAP"/>
    <property type="match status" value="1"/>
</dbReference>
<organism evidence="2">
    <name type="scientific">Hirondellea gigas</name>
    <dbReference type="NCBI Taxonomy" id="1518452"/>
    <lineage>
        <taxon>Eukaryota</taxon>
        <taxon>Metazoa</taxon>
        <taxon>Ecdysozoa</taxon>
        <taxon>Arthropoda</taxon>
        <taxon>Crustacea</taxon>
        <taxon>Multicrustacea</taxon>
        <taxon>Malacostraca</taxon>
        <taxon>Eumalacostraca</taxon>
        <taxon>Peracarida</taxon>
        <taxon>Amphipoda</taxon>
        <taxon>Amphilochidea</taxon>
        <taxon>Lysianassida</taxon>
        <taxon>Lysianassidira</taxon>
        <taxon>Lysianassoidea</taxon>
        <taxon>Lysianassidae</taxon>
        <taxon>Hirondellea</taxon>
    </lineage>
</organism>
<dbReference type="GO" id="GO:0000963">
    <property type="term" value="P:mitochondrial RNA processing"/>
    <property type="evidence" value="ECO:0007669"/>
    <property type="project" value="TreeGrafter"/>
</dbReference>
<dbReference type="GO" id="GO:0003723">
    <property type="term" value="F:RNA binding"/>
    <property type="evidence" value="ECO:0007669"/>
    <property type="project" value="TreeGrafter"/>
</dbReference>
<reference evidence="3" key="1">
    <citation type="submission" date="2017-11" db="EMBL/GenBank/DDBJ databases">
        <title>The sensing device of the deep-sea amphipod.</title>
        <authorList>
            <person name="Kobayashi H."/>
            <person name="Nagahama T."/>
            <person name="Arai W."/>
            <person name="Sasagawa Y."/>
            <person name="Umeda M."/>
            <person name="Hayashi T."/>
            <person name="Nikaido I."/>
            <person name="Watanabe H."/>
            <person name="Oguri K."/>
            <person name="Kitazato H."/>
            <person name="Fujioka K."/>
            <person name="Kido Y."/>
            <person name="Takami H."/>
        </authorList>
    </citation>
    <scope>NUCLEOTIDE SEQUENCE</scope>
    <source>
        <tissue evidence="3">Whole body</tissue>
    </source>
</reference>